<keyword evidence="7" id="KW-0915">Sodium</keyword>
<feature type="non-terminal residue" evidence="14">
    <location>
        <position position="1"/>
    </location>
</feature>
<dbReference type="Proteomes" id="UP000429644">
    <property type="component" value="Unassembled WGS sequence"/>
</dbReference>
<feature type="transmembrane region" description="Helical" evidence="12">
    <location>
        <begin position="190"/>
        <end position="218"/>
    </location>
</feature>
<name>A0A7J9URA0_9MICO</name>
<dbReference type="InterPro" id="IPR023171">
    <property type="entry name" value="Na/H_antiporter_dom_sf"/>
</dbReference>
<feature type="domain" description="DSBA-like thioredoxin" evidence="13">
    <location>
        <begin position="455"/>
        <end position="561"/>
    </location>
</feature>
<evidence type="ECO:0000256" key="12">
    <source>
        <dbReference type="SAM" id="Phobius"/>
    </source>
</evidence>
<dbReference type="InterPro" id="IPR004670">
    <property type="entry name" value="NhaA"/>
</dbReference>
<feature type="transmembrane region" description="Helical" evidence="12">
    <location>
        <begin position="34"/>
        <end position="56"/>
    </location>
</feature>
<keyword evidence="9 12" id="KW-0472">Membrane</keyword>
<dbReference type="GO" id="GO:0016491">
    <property type="term" value="F:oxidoreductase activity"/>
    <property type="evidence" value="ECO:0007669"/>
    <property type="project" value="InterPro"/>
</dbReference>
<keyword evidence="10" id="KW-0739">Sodium transport</keyword>
<keyword evidence="4" id="KW-1003">Cell membrane</keyword>
<evidence type="ECO:0000256" key="3">
    <source>
        <dbReference type="ARBA" id="ARBA00022449"/>
    </source>
</evidence>
<evidence type="ECO:0000259" key="13">
    <source>
        <dbReference type="Pfam" id="PF01323"/>
    </source>
</evidence>
<organism evidence="14 15">
    <name type="scientific">Georgenia ruanii</name>
    <dbReference type="NCBI Taxonomy" id="348442"/>
    <lineage>
        <taxon>Bacteria</taxon>
        <taxon>Bacillati</taxon>
        <taxon>Actinomycetota</taxon>
        <taxon>Actinomycetes</taxon>
        <taxon>Micrococcales</taxon>
        <taxon>Bogoriellaceae</taxon>
        <taxon>Georgenia</taxon>
    </lineage>
</organism>
<evidence type="ECO:0000256" key="5">
    <source>
        <dbReference type="ARBA" id="ARBA00022692"/>
    </source>
</evidence>
<protein>
    <recommendedName>
        <fullName evidence="11">Na+/H+ antiporter NhaA</fullName>
    </recommendedName>
</protein>
<feature type="transmembrane region" description="Helical" evidence="12">
    <location>
        <begin position="345"/>
        <end position="364"/>
    </location>
</feature>
<dbReference type="PANTHER" id="PTHR30341">
    <property type="entry name" value="SODIUM ION/PROTON ANTIPORTER NHAA-RELATED"/>
    <property type="match status" value="1"/>
</dbReference>
<dbReference type="Pfam" id="PF06965">
    <property type="entry name" value="Na_H_antiport_1"/>
    <property type="match status" value="1"/>
</dbReference>
<keyword evidence="6 12" id="KW-1133">Transmembrane helix</keyword>
<feature type="transmembrane region" description="Helical" evidence="12">
    <location>
        <begin position="162"/>
        <end position="178"/>
    </location>
</feature>
<dbReference type="Gene3D" id="1.20.1530.10">
    <property type="entry name" value="Na+/H+ antiporter like domain"/>
    <property type="match status" value="1"/>
</dbReference>
<evidence type="ECO:0000256" key="9">
    <source>
        <dbReference type="ARBA" id="ARBA00023136"/>
    </source>
</evidence>
<comment type="subcellular location">
    <subcellularLocation>
        <location evidence="1">Cell inner membrane</location>
        <topology evidence="1">Multi-pass membrane protein</topology>
    </subcellularLocation>
</comment>
<dbReference type="PANTHER" id="PTHR30341:SF0">
    <property type="entry name" value="NA(+)_H(+) ANTIPORTER NHAA"/>
    <property type="match status" value="1"/>
</dbReference>
<proteinExistence type="inferred from homology"/>
<dbReference type="HAMAP" id="MF_01844">
    <property type="entry name" value="NhaA"/>
    <property type="match status" value="1"/>
</dbReference>
<feature type="transmembrane region" description="Helical" evidence="12">
    <location>
        <begin position="136"/>
        <end position="156"/>
    </location>
</feature>
<dbReference type="Pfam" id="PF01323">
    <property type="entry name" value="DSBA"/>
    <property type="match status" value="1"/>
</dbReference>
<evidence type="ECO:0000256" key="7">
    <source>
        <dbReference type="ARBA" id="ARBA00023053"/>
    </source>
</evidence>
<evidence type="ECO:0000256" key="1">
    <source>
        <dbReference type="ARBA" id="ARBA00004429"/>
    </source>
</evidence>
<evidence type="ECO:0000256" key="10">
    <source>
        <dbReference type="ARBA" id="ARBA00023201"/>
    </source>
</evidence>
<keyword evidence="8" id="KW-0406">Ion transport</keyword>
<dbReference type="GO" id="GO:0005886">
    <property type="term" value="C:plasma membrane"/>
    <property type="evidence" value="ECO:0007669"/>
    <property type="project" value="UniProtKB-SubCell"/>
</dbReference>
<dbReference type="Gene3D" id="3.40.30.10">
    <property type="entry name" value="Glutaredoxin"/>
    <property type="match status" value="1"/>
</dbReference>
<sequence>VVLAAATAVALVWANVGGSYDAFWSTELGVHLGGWGLSLSLATWVNDGLMALFFFVVGLDVRREFTLGELRDSSRALLPVLAAVGGLVLPAVIFLAFNHGSPAGAAWGAVISTDTAFALGMLALVGPANAPRLRVFLLALAVVDDIGALTVIAVFYTHDLDFLALAAAAVGLGLIWLLQHLRLWRVTPYLLVGVATWLAVYFSGVHATLAGVLIALLMPVFPTRLQDVDAASHIVHLFRQAPVARAARLARRSIDRSVPMNQRLSDLLAPYVNYGVVPVFALSNAGVKLSGEMLSAALTSALTWGIVAGLVLGKLVGIAGTTGIVQRLVPASRTAGLDLPRLAGVGALSGMGFTISLLVIDLALTDPRLQDEARVGVLLASALALLVAWAIFALGDRLRPLPIPAGTVLPRPVDVARDHVRGPADAPTTVVVYAALDAAYRTRTAEVLRETRERLGSQVRVVFRHHATADADVVTALALEAAGAQGRFWQMHDAVVARAGRPDAHALRGVAAEVGLDVDRFVRDVRTAAHLGRVEDDNLDADAAQLPPRPVVFLDGRRLRGPVNSYRVVTELRWDLEQRAGAAPGA</sequence>
<dbReference type="EMBL" id="WHPD01000106">
    <property type="protein sequence ID" value="MPV87129.1"/>
    <property type="molecule type" value="Genomic_DNA"/>
</dbReference>
<gene>
    <name evidence="14" type="primary">nhaA</name>
    <name evidence="14" type="ORF">GB882_00495</name>
</gene>
<feature type="transmembrane region" description="Helical" evidence="12">
    <location>
        <begin position="376"/>
        <end position="395"/>
    </location>
</feature>
<accession>A0A7J9URA0</accession>
<dbReference type="GO" id="GO:0006885">
    <property type="term" value="P:regulation of pH"/>
    <property type="evidence" value="ECO:0007669"/>
    <property type="project" value="UniProtKB-UniRule"/>
</dbReference>
<evidence type="ECO:0000256" key="8">
    <source>
        <dbReference type="ARBA" id="ARBA00023065"/>
    </source>
</evidence>
<keyword evidence="15" id="KW-1185">Reference proteome</keyword>
<evidence type="ECO:0000256" key="11">
    <source>
        <dbReference type="NCBIfam" id="TIGR00773"/>
    </source>
</evidence>
<keyword evidence="2" id="KW-0813">Transport</keyword>
<keyword evidence="3" id="KW-0050">Antiport</keyword>
<dbReference type="InterPro" id="IPR001853">
    <property type="entry name" value="DSBA-like_thioredoxin_dom"/>
</dbReference>
<feature type="transmembrane region" description="Helical" evidence="12">
    <location>
        <begin position="103"/>
        <end position="124"/>
    </location>
</feature>
<evidence type="ECO:0000313" key="15">
    <source>
        <dbReference type="Proteomes" id="UP000429644"/>
    </source>
</evidence>
<dbReference type="NCBIfam" id="TIGR00773">
    <property type="entry name" value="NhaA"/>
    <property type="match status" value="1"/>
</dbReference>
<reference evidence="14 15" key="1">
    <citation type="submission" date="2019-10" db="EMBL/GenBank/DDBJ databases">
        <title>Georgenia wutianyii sp. nov. and Georgenia yuyongxinii sp. nov. isolated from plateau pika (Ochotona curzoniae) in the Qinghai-Tibet plateau of China.</title>
        <authorList>
            <person name="Tian Z."/>
        </authorList>
    </citation>
    <scope>NUCLEOTIDE SEQUENCE [LARGE SCALE GENOMIC DNA]</scope>
    <source>
        <strain evidence="14 15">JCM 15130</strain>
    </source>
</reference>
<evidence type="ECO:0000256" key="6">
    <source>
        <dbReference type="ARBA" id="ARBA00022989"/>
    </source>
</evidence>
<feature type="transmembrane region" description="Helical" evidence="12">
    <location>
        <begin position="271"/>
        <end position="289"/>
    </location>
</feature>
<dbReference type="GO" id="GO:0015385">
    <property type="term" value="F:sodium:proton antiporter activity"/>
    <property type="evidence" value="ECO:0007669"/>
    <property type="project" value="UniProtKB-UniRule"/>
</dbReference>
<evidence type="ECO:0000256" key="2">
    <source>
        <dbReference type="ARBA" id="ARBA00022448"/>
    </source>
</evidence>
<evidence type="ECO:0000313" key="14">
    <source>
        <dbReference type="EMBL" id="MPV87129.1"/>
    </source>
</evidence>
<dbReference type="AlphaFoldDB" id="A0A7J9URA0"/>
<feature type="transmembrane region" description="Helical" evidence="12">
    <location>
        <begin position="76"/>
        <end position="97"/>
    </location>
</feature>
<dbReference type="SUPFAM" id="SSF52833">
    <property type="entry name" value="Thioredoxin-like"/>
    <property type="match status" value="1"/>
</dbReference>
<comment type="caution">
    <text evidence="14">The sequence shown here is derived from an EMBL/GenBank/DDBJ whole genome shotgun (WGS) entry which is preliminary data.</text>
</comment>
<keyword evidence="5 12" id="KW-0812">Transmembrane</keyword>
<dbReference type="InterPro" id="IPR036249">
    <property type="entry name" value="Thioredoxin-like_sf"/>
</dbReference>
<evidence type="ECO:0000256" key="4">
    <source>
        <dbReference type="ARBA" id="ARBA00022475"/>
    </source>
</evidence>
<feature type="transmembrane region" description="Helical" evidence="12">
    <location>
        <begin position="301"/>
        <end position="325"/>
    </location>
</feature>